<name>A0ABP3JCR2_9ACTN</name>
<dbReference type="EMBL" id="BAAABY010000009">
    <property type="protein sequence ID" value="GAA0449225.1"/>
    <property type="molecule type" value="Genomic_DNA"/>
</dbReference>
<feature type="transmembrane region" description="Helical" evidence="1">
    <location>
        <begin position="73"/>
        <end position="96"/>
    </location>
</feature>
<evidence type="ECO:0000313" key="2">
    <source>
        <dbReference type="EMBL" id="GAA0449225.1"/>
    </source>
</evidence>
<keyword evidence="1" id="KW-1133">Transmembrane helix</keyword>
<accession>A0ABP3JCR2</accession>
<gene>
    <name evidence="2" type="ORF">GCM10010361_11570</name>
</gene>
<sequence length="116" mass="12326">MLAAASVGLLAARLAFDSDTFQNCRYLGPSTRMYLTSWAGVACALGALLLYTALRRAARRYGPSAGTTWQGRLAAVSAALTPVLLLLLLWTTYWLYAPDPSGGNDCSGLHSITVIS</sequence>
<reference evidence="3" key="1">
    <citation type="journal article" date="2019" name="Int. J. Syst. Evol. Microbiol.">
        <title>The Global Catalogue of Microorganisms (GCM) 10K type strain sequencing project: providing services to taxonomists for standard genome sequencing and annotation.</title>
        <authorList>
            <consortium name="The Broad Institute Genomics Platform"/>
            <consortium name="The Broad Institute Genome Sequencing Center for Infectious Disease"/>
            <person name="Wu L."/>
            <person name="Ma J."/>
        </authorList>
    </citation>
    <scope>NUCLEOTIDE SEQUENCE [LARGE SCALE GENOMIC DNA]</scope>
    <source>
        <strain evidence="3">JCM 4805</strain>
    </source>
</reference>
<protein>
    <submittedName>
        <fullName evidence="2">Uncharacterized protein</fullName>
    </submittedName>
</protein>
<keyword evidence="1" id="KW-0472">Membrane</keyword>
<evidence type="ECO:0000313" key="3">
    <source>
        <dbReference type="Proteomes" id="UP001500909"/>
    </source>
</evidence>
<comment type="caution">
    <text evidence="2">The sequence shown here is derived from an EMBL/GenBank/DDBJ whole genome shotgun (WGS) entry which is preliminary data.</text>
</comment>
<evidence type="ECO:0000256" key="1">
    <source>
        <dbReference type="SAM" id="Phobius"/>
    </source>
</evidence>
<organism evidence="2 3">
    <name type="scientific">Streptomyces olivaceiscleroticus</name>
    <dbReference type="NCBI Taxonomy" id="68245"/>
    <lineage>
        <taxon>Bacteria</taxon>
        <taxon>Bacillati</taxon>
        <taxon>Actinomycetota</taxon>
        <taxon>Actinomycetes</taxon>
        <taxon>Kitasatosporales</taxon>
        <taxon>Streptomycetaceae</taxon>
        <taxon>Streptomyces</taxon>
    </lineage>
</organism>
<dbReference type="Proteomes" id="UP001500909">
    <property type="component" value="Unassembled WGS sequence"/>
</dbReference>
<keyword evidence="3" id="KW-1185">Reference proteome</keyword>
<proteinExistence type="predicted"/>
<keyword evidence="1" id="KW-0812">Transmembrane</keyword>
<feature type="transmembrane region" description="Helical" evidence="1">
    <location>
        <begin position="33"/>
        <end position="52"/>
    </location>
</feature>